<evidence type="ECO:0000313" key="5">
    <source>
        <dbReference type="EMBL" id="PNF27806.1"/>
    </source>
</evidence>
<dbReference type="Gene3D" id="1.10.150.50">
    <property type="entry name" value="Transcription Factor, Ets-1"/>
    <property type="match status" value="1"/>
</dbReference>
<evidence type="ECO:0000256" key="3">
    <source>
        <dbReference type="SAM" id="MobiDB-lite"/>
    </source>
</evidence>
<feature type="compositionally biased region" description="Polar residues" evidence="3">
    <location>
        <begin position="322"/>
        <end position="342"/>
    </location>
</feature>
<feature type="compositionally biased region" description="Polar residues" evidence="3">
    <location>
        <begin position="90"/>
        <end position="102"/>
    </location>
</feature>
<dbReference type="SMART" id="SM00454">
    <property type="entry name" value="SAM"/>
    <property type="match status" value="1"/>
</dbReference>
<dbReference type="Proteomes" id="UP000235965">
    <property type="component" value="Unassembled WGS sequence"/>
</dbReference>
<feature type="region of interest" description="Disordered" evidence="3">
    <location>
        <begin position="475"/>
        <end position="507"/>
    </location>
</feature>
<proteinExistence type="predicted"/>
<dbReference type="GO" id="GO:0019722">
    <property type="term" value="P:calcium-mediated signaling"/>
    <property type="evidence" value="ECO:0007669"/>
    <property type="project" value="TreeGrafter"/>
</dbReference>
<dbReference type="EMBL" id="NEVH01014359">
    <property type="protein sequence ID" value="PNF27806.1"/>
    <property type="molecule type" value="Genomic_DNA"/>
</dbReference>
<protein>
    <recommendedName>
        <fullName evidence="4">SAM domain-containing protein</fullName>
    </recommendedName>
</protein>
<feature type="region of interest" description="Disordered" evidence="3">
    <location>
        <begin position="129"/>
        <end position="175"/>
    </location>
</feature>
<dbReference type="CDD" id="cd09512">
    <property type="entry name" value="SAM_Neurabin-like"/>
    <property type="match status" value="1"/>
</dbReference>
<evidence type="ECO:0000256" key="2">
    <source>
        <dbReference type="ARBA" id="ARBA00023054"/>
    </source>
</evidence>
<feature type="compositionally biased region" description="Basic and acidic residues" evidence="3">
    <location>
        <begin position="53"/>
        <end position="69"/>
    </location>
</feature>
<dbReference type="OrthoDB" id="62701at2759"/>
<keyword evidence="1" id="KW-0597">Phosphoprotein</keyword>
<evidence type="ECO:0000256" key="1">
    <source>
        <dbReference type="ARBA" id="ARBA00022553"/>
    </source>
</evidence>
<feature type="compositionally biased region" description="Low complexity" evidence="3">
    <location>
        <begin position="204"/>
        <end position="213"/>
    </location>
</feature>
<feature type="region of interest" description="Disordered" evidence="3">
    <location>
        <begin position="193"/>
        <end position="296"/>
    </location>
</feature>
<comment type="caution">
    <text evidence="5">The sequence shown here is derived from an EMBL/GenBank/DDBJ whole genome shotgun (WGS) entry which is preliminary data.</text>
</comment>
<feature type="region of interest" description="Disordered" evidence="3">
    <location>
        <begin position="321"/>
        <end position="393"/>
    </location>
</feature>
<keyword evidence="6" id="KW-1185">Reference proteome</keyword>
<feature type="compositionally biased region" description="Acidic residues" evidence="3">
    <location>
        <begin position="38"/>
        <end position="52"/>
    </location>
</feature>
<dbReference type="PROSITE" id="PS50105">
    <property type="entry name" value="SAM_DOMAIN"/>
    <property type="match status" value="1"/>
</dbReference>
<dbReference type="PANTHER" id="PTHR16154:SF6">
    <property type="entry name" value="SPINOPHILIN, ISOFORM J"/>
    <property type="match status" value="1"/>
</dbReference>
<dbReference type="InterPro" id="IPR013761">
    <property type="entry name" value="SAM/pointed_sf"/>
</dbReference>
<dbReference type="AlphaFoldDB" id="A0A2J7QGU0"/>
<dbReference type="GO" id="GO:0051015">
    <property type="term" value="F:actin filament binding"/>
    <property type="evidence" value="ECO:0007669"/>
    <property type="project" value="TreeGrafter"/>
</dbReference>
<dbReference type="PANTHER" id="PTHR16154">
    <property type="entry name" value="NEURABIN"/>
    <property type="match status" value="1"/>
</dbReference>
<feature type="compositionally biased region" description="Low complexity" evidence="3">
    <location>
        <begin position="70"/>
        <end position="83"/>
    </location>
</feature>
<dbReference type="EMBL" id="NEVH01014359">
    <property type="protein sequence ID" value="PNF27804.1"/>
    <property type="molecule type" value="Genomic_DNA"/>
</dbReference>
<feature type="compositionally biased region" description="Low complexity" evidence="3">
    <location>
        <begin position="129"/>
        <end position="138"/>
    </location>
</feature>
<name>A0A2J7QGU0_9NEOP</name>
<accession>A0A2J7QGU0</accession>
<dbReference type="Pfam" id="PF00536">
    <property type="entry name" value="SAM_1"/>
    <property type="match status" value="1"/>
</dbReference>
<dbReference type="GO" id="GO:0014069">
    <property type="term" value="C:postsynaptic density"/>
    <property type="evidence" value="ECO:0007669"/>
    <property type="project" value="TreeGrafter"/>
</dbReference>
<dbReference type="EMBL" id="NEVH01014359">
    <property type="protein sequence ID" value="PNF27805.1"/>
    <property type="molecule type" value="Genomic_DNA"/>
</dbReference>
<feature type="region of interest" description="Disordered" evidence="3">
    <location>
        <begin position="1"/>
        <end position="102"/>
    </location>
</feature>
<dbReference type="SUPFAM" id="SSF47769">
    <property type="entry name" value="SAM/Pointed domain"/>
    <property type="match status" value="1"/>
</dbReference>
<gene>
    <name evidence="5" type="ORF">B7P43_G09208</name>
</gene>
<keyword evidence="2" id="KW-0175">Coiled coil</keyword>
<dbReference type="GO" id="GO:0007015">
    <property type="term" value="P:actin filament organization"/>
    <property type="evidence" value="ECO:0007669"/>
    <property type="project" value="TreeGrafter"/>
</dbReference>
<sequence>SASKAKAELATRGGLAGRQLPTSKKGSGGLSSSSSDYGLDESCDNSGDEEEQDRQHLYIEYAGREETSTEPRTPTLNAQNQQQHQHHQTANRPTSLSPSSSLYNNVTAVSSSVSTSHVHSLVSQFSSTHQQQHYSTSSPHVTSQQAVSKMQHQQHHMHFQTATSPSSLHSPSSATVLPHTTATALYSHVTHMPTSQPLHHYHPHQQTPSTHPHGIAQSHHAMTGVTSPHQPSPDPWIGRNKGPTPTYPIGPPRGLAGPPASLAEQLKQVLAERERRISGDQASSREGSGDFTEMNKGVSQTLAEEIRQAVNEANARVKKVPISSTLSPPSMQTPWQPQSSLLQDMAPPSPSSISSSGSISPGVHTADPSPSKPGALDSGDVWAPPHPQDLNTSFSAEKKSSHFWQSAPVSEWSKEQVCQWLLALGLEQHIPKFLELQVGGSALLQLESRDFKQLGVNGDDKNRLKRKLKELKVQVEKEKRQQEKERKEKERLQKKAEKLAEKASKRK</sequence>
<dbReference type="GO" id="GO:0005737">
    <property type="term" value="C:cytoplasm"/>
    <property type="evidence" value="ECO:0007669"/>
    <property type="project" value="TreeGrafter"/>
</dbReference>
<feature type="domain" description="SAM" evidence="4">
    <location>
        <begin position="412"/>
        <end position="457"/>
    </location>
</feature>
<dbReference type="GO" id="GO:0030425">
    <property type="term" value="C:dendrite"/>
    <property type="evidence" value="ECO:0007669"/>
    <property type="project" value="TreeGrafter"/>
</dbReference>
<dbReference type="FunFam" id="1.10.150.50:FF:000008">
    <property type="entry name" value="Neurabin-1 isoform 1-like protein"/>
    <property type="match status" value="1"/>
</dbReference>
<feature type="compositionally biased region" description="Low complexity" evidence="3">
    <location>
        <begin position="351"/>
        <end position="362"/>
    </location>
</feature>
<organism evidence="5 6">
    <name type="scientific">Cryptotermes secundus</name>
    <dbReference type="NCBI Taxonomy" id="105785"/>
    <lineage>
        <taxon>Eukaryota</taxon>
        <taxon>Metazoa</taxon>
        <taxon>Ecdysozoa</taxon>
        <taxon>Arthropoda</taxon>
        <taxon>Hexapoda</taxon>
        <taxon>Insecta</taxon>
        <taxon>Pterygota</taxon>
        <taxon>Neoptera</taxon>
        <taxon>Polyneoptera</taxon>
        <taxon>Dictyoptera</taxon>
        <taxon>Blattodea</taxon>
        <taxon>Blattoidea</taxon>
        <taxon>Termitoidae</taxon>
        <taxon>Kalotermitidae</taxon>
        <taxon>Cryptotermitinae</taxon>
        <taxon>Cryptotermes</taxon>
    </lineage>
</organism>
<dbReference type="GO" id="GO:0015629">
    <property type="term" value="C:actin cytoskeleton"/>
    <property type="evidence" value="ECO:0007669"/>
    <property type="project" value="TreeGrafter"/>
</dbReference>
<evidence type="ECO:0000259" key="4">
    <source>
        <dbReference type="PROSITE" id="PS50105"/>
    </source>
</evidence>
<dbReference type="InterPro" id="IPR043446">
    <property type="entry name" value="Neurabin-like"/>
</dbReference>
<dbReference type="GO" id="GO:0031175">
    <property type="term" value="P:neuron projection development"/>
    <property type="evidence" value="ECO:0007669"/>
    <property type="project" value="TreeGrafter"/>
</dbReference>
<feature type="compositionally biased region" description="Low complexity" evidence="3">
    <location>
        <begin position="164"/>
        <end position="173"/>
    </location>
</feature>
<feature type="non-terminal residue" evidence="5">
    <location>
        <position position="1"/>
    </location>
</feature>
<feature type="compositionally biased region" description="Polar residues" evidence="3">
    <location>
        <begin position="139"/>
        <end position="148"/>
    </location>
</feature>
<dbReference type="InterPro" id="IPR001660">
    <property type="entry name" value="SAM"/>
</dbReference>
<reference evidence="5 6" key="1">
    <citation type="submission" date="2017-12" db="EMBL/GenBank/DDBJ databases">
        <title>Hemimetabolous genomes reveal molecular basis of termite eusociality.</title>
        <authorList>
            <person name="Harrison M.C."/>
            <person name="Jongepier E."/>
            <person name="Robertson H.M."/>
            <person name="Arning N."/>
            <person name="Bitard-Feildel T."/>
            <person name="Chao H."/>
            <person name="Childers C.P."/>
            <person name="Dinh H."/>
            <person name="Doddapaneni H."/>
            <person name="Dugan S."/>
            <person name="Gowin J."/>
            <person name="Greiner C."/>
            <person name="Han Y."/>
            <person name="Hu H."/>
            <person name="Hughes D.S.T."/>
            <person name="Huylmans A.-K."/>
            <person name="Kemena C."/>
            <person name="Kremer L.P.M."/>
            <person name="Lee S.L."/>
            <person name="Lopez-Ezquerra A."/>
            <person name="Mallet L."/>
            <person name="Monroy-Kuhn J.M."/>
            <person name="Moser A."/>
            <person name="Murali S.C."/>
            <person name="Muzny D.M."/>
            <person name="Otani S."/>
            <person name="Piulachs M.-D."/>
            <person name="Poelchau M."/>
            <person name="Qu J."/>
            <person name="Schaub F."/>
            <person name="Wada-Katsumata A."/>
            <person name="Worley K.C."/>
            <person name="Xie Q."/>
            <person name="Ylla G."/>
            <person name="Poulsen M."/>
            <person name="Gibbs R.A."/>
            <person name="Schal C."/>
            <person name="Richards S."/>
            <person name="Belles X."/>
            <person name="Korb J."/>
            <person name="Bornberg-Bauer E."/>
        </authorList>
    </citation>
    <scope>NUCLEOTIDE SEQUENCE [LARGE SCALE GENOMIC DNA]</scope>
    <source>
        <tissue evidence="5">Whole body</tissue>
    </source>
</reference>
<evidence type="ECO:0000313" key="6">
    <source>
        <dbReference type="Proteomes" id="UP000235965"/>
    </source>
</evidence>